<reference evidence="3 6" key="1">
    <citation type="submission" date="2016-10" db="EMBL/GenBank/DDBJ databases">
        <authorList>
            <person name="de Groot N.N."/>
        </authorList>
    </citation>
    <scope>NUCLEOTIDE SEQUENCE [LARGE SCALE GENOMIC DNA]</scope>
    <source>
        <strain evidence="3 6">NLAE-zl-G339</strain>
    </source>
</reference>
<organism evidence="3 6">
    <name type="scientific">Bacteroides xylanisolvens</name>
    <dbReference type="NCBI Taxonomy" id="371601"/>
    <lineage>
        <taxon>Bacteria</taxon>
        <taxon>Pseudomonadati</taxon>
        <taxon>Bacteroidota</taxon>
        <taxon>Bacteroidia</taxon>
        <taxon>Bacteroidales</taxon>
        <taxon>Bacteroidaceae</taxon>
        <taxon>Bacteroides</taxon>
    </lineage>
</organism>
<dbReference type="EMBL" id="FNRP01000010">
    <property type="protein sequence ID" value="SEA63699.1"/>
    <property type="molecule type" value="Genomic_DNA"/>
</dbReference>
<dbReference type="InterPro" id="IPR000477">
    <property type="entry name" value="RT_dom"/>
</dbReference>
<evidence type="ECO:0000256" key="1">
    <source>
        <dbReference type="ARBA" id="ARBA00034120"/>
    </source>
</evidence>
<dbReference type="InterPro" id="IPR013597">
    <property type="entry name" value="Mat_intron_G2"/>
</dbReference>
<sequence>MNENKTSCAPADNQQTLWDRIDWTKAELAVRKLQARIVKAQKEGRYNKVKALQWTLTHSFYAKALAVKRVTSNGGGNTPGVDMETWENPEAKTQAISELKRRGYQPKPLRRVHIKKSNGKLRPLGIPTMKDRAMQALYLMALEPVSETTADTRSYGFRKERRCMDAVMQCHNILRKGYSPEWILEGDIKGCFDHISHEWLLANIPMDKAMLRKWLKCGYIFNKQMFPTEEGTPQGGIISPTLANMTLDGLQKVLAEKYKRVRVKGKLYSPMVNLVRYADDFIITCENRETLEKEIKPLVADFMSERGLTLSEEKTVITNIRDGFDFLGFNIRKFGNEILTKPTKKAEKRFMENIRKVTKGHKGCKQESLIRMLNAKIRGWGAYYQHGATRDSFHRIDHQIFLALWQWAKRRHSKKGKRWIKDRYWHNIRGNSWTFAAKFKKSNGKEDQLTLLKLASSFPFLQYTQIKGDMNPFDADCRLYFNKRMKSKMLVTLKGRKSLLYLWEKQGRKCPICGEPIDTHKAWNVMPTVQDGRKCNLLVHDECFKLSRKTNGNKKLYEPVSAYEQRLRKA</sequence>
<dbReference type="Proteomes" id="UP000183040">
    <property type="component" value="Unassembled WGS sequence"/>
</dbReference>
<dbReference type="EMBL" id="FNRP01000007">
    <property type="protein sequence ID" value="SEA52463.1"/>
    <property type="molecule type" value="Genomic_DNA"/>
</dbReference>
<evidence type="ECO:0000313" key="5">
    <source>
        <dbReference type="EMBL" id="SEA63699.1"/>
    </source>
</evidence>
<dbReference type="InterPro" id="IPR030931">
    <property type="entry name" value="Group_II_RT_mat"/>
</dbReference>
<dbReference type="RefSeq" id="WP_074705898.1">
    <property type="nucleotide sequence ID" value="NZ_FNRP01000007.1"/>
</dbReference>
<dbReference type="CDD" id="cd01651">
    <property type="entry name" value="RT_G2_intron"/>
    <property type="match status" value="1"/>
</dbReference>
<dbReference type="Pfam" id="PF00078">
    <property type="entry name" value="RVT_1"/>
    <property type="match status" value="1"/>
</dbReference>
<dbReference type="InterPro" id="IPR025960">
    <property type="entry name" value="RVT_N"/>
</dbReference>
<comment type="similarity">
    <text evidence="1">Belongs to the bacterial reverse transcriptase family.</text>
</comment>
<dbReference type="EMBL" id="FNRP01000007">
    <property type="protein sequence ID" value="SEA52230.1"/>
    <property type="molecule type" value="Genomic_DNA"/>
</dbReference>
<dbReference type="InterPro" id="IPR051083">
    <property type="entry name" value="GrpII_Intron_Splice-Mob/Def"/>
</dbReference>
<dbReference type="InterPro" id="IPR043502">
    <property type="entry name" value="DNA/RNA_pol_sf"/>
</dbReference>
<evidence type="ECO:0000259" key="2">
    <source>
        <dbReference type="PROSITE" id="PS50878"/>
    </source>
</evidence>
<accession>A0A1H4BVU5</accession>
<dbReference type="Pfam" id="PF13655">
    <property type="entry name" value="RVT_N"/>
    <property type="match status" value="1"/>
</dbReference>
<dbReference type="NCBIfam" id="TIGR04416">
    <property type="entry name" value="group_II_RT_mat"/>
    <property type="match status" value="1"/>
</dbReference>
<keyword evidence="3" id="KW-0695">RNA-directed DNA polymerase</keyword>
<keyword evidence="3" id="KW-0548">Nucleotidyltransferase</keyword>
<gene>
    <name evidence="3" type="ORF">SAMN04487924_107184</name>
    <name evidence="4" type="ORF">SAMN04487924_107197</name>
    <name evidence="5" type="ORF">SAMN04487924_1102</name>
</gene>
<evidence type="ECO:0000313" key="3">
    <source>
        <dbReference type="EMBL" id="SEA52230.1"/>
    </source>
</evidence>
<dbReference type="AlphaFoldDB" id="A0A1H4BVU5"/>
<evidence type="ECO:0000313" key="6">
    <source>
        <dbReference type="Proteomes" id="UP000183040"/>
    </source>
</evidence>
<keyword evidence="3" id="KW-0808">Transferase</keyword>
<dbReference type="GO" id="GO:0003964">
    <property type="term" value="F:RNA-directed DNA polymerase activity"/>
    <property type="evidence" value="ECO:0007669"/>
    <property type="project" value="UniProtKB-KW"/>
</dbReference>
<feature type="domain" description="Reverse transcriptase" evidence="2">
    <location>
        <begin position="93"/>
        <end position="331"/>
    </location>
</feature>
<proteinExistence type="inferred from homology"/>
<dbReference type="Pfam" id="PF08388">
    <property type="entry name" value="GIIM"/>
    <property type="match status" value="1"/>
</dbReference>
<evidence type="ECO:0000313" key="4">
    <source>
        <dbReference type="EMBL" id="SEA52463.1"/>
    </source>
</evidence>
<dbReference type="PROSITE" id="PS50878">
    <property type="entry name" value="RT_POL"/>
    <property type="match status" value="1"/>
</dbReference>
<name>A0A1H4BVU5_9BACE</name>
<dbReference type="PANTHER" id="PTHR34047">
    <property type="entry name" value="NUCLEAR INTRON MATURASE 1, MITOCHONDRIAL-RELATED"/>
    <property type="match status" value="1"/>
</dbReference>
<dbReference type="SUPFAM" id="SSF56672">
    <property type="entry name" value="DNA/RNA polymerases"/>
    <property type="match status" value="1"/>
</dbReference>
<dbReference type="PANTHER" id="PTHR34047:SF10">
    <property type="entry name" value="GROUP II INTRON-ASSOCIATED OPEN READING FRAME"/>
    <property type="match status" value="1"/>
</dbReference>
<protein>
    <submittedName>
        <fullName evidence="3">RNA-directed DNA polymerase</fullName>
    </submittedName>
</protein>